<reference evidence="1" key="1">
    <citation type="journal article" date="2025" name="Int. J. Syst. Evol. Microbiol.">
        <title>Streptomyces citrinus sp. nov., with yellow diffusible pigment.</title>
        <authorList>
            <person name="He Y."/>
            <person name="Yang E."/>
            <person name="Xu J."/>
            <person name="Sun Y."/>
            <person name="Sun L."/>
        </authorList>
    </citation>
    <scope>NUCLEOTIDE SEQUENCE</scope>
    <source>
        <strain evidence="1">Q6</strain>
    </source>
</reference>
<dbReference type="Proteomes" id="UP001432251">
    <property type="component" value="Chromosome"/>
</dbReference>
<organism evidence="1 2">
    <name type="scientific">Streptomyces citrinus</name>
    <dbReference type="NCBI Taxonomy" id="3118173"/>
    <lineage>
        <taxon>Bacteria</taxon>
        <taxon>Bacillati</taxon>
        <taxon>Actinomycetota</taxon>
        <taxon>Actinomycetes</taxon>
        <taxon>Kitasatosporales</taxon>
        <taxon>Streptomycetaceae</taxon>
        <taxon>Streptomyces</taxon>
    </lineage>
</organism>
<sequence>MRRTPRRSRLLAVVIDTPEGQAEAASDFRVGALGARGRSEAGRERAGRGGDCGAGAGA</sequence>
<dbReference type="EMBL" id="CP146022">
    <property type="protein sequence ID" value="WWQ64557.1"/>
    <property type="molecule type" value="Genomic_DNA"/>
</dbReference>
<name>A0ACD5ABH4_9ACTN</name>
<accession>A0ACD5ABH4</accession>
<evidence type="ECO:0000313" key="1">
    <source>
        <dbReference type="EMBL" id="WWQ64557.1"/>
    </source>
</evidence>
<protein>
    <submittedName>
        <fullName evidence="1">Uncharacterized protein</fullName>
    </submittedName>
</protein>
<gene>
    <name evidence="1" type="ORF">V2W30_15195</name>
</gene>
<proteinExistence type="predicted"/>
<evidence type="ECO:0000313" key="2">
    <source>
        <dbReference type="Proteomes" id="UP001432251"/>
    </source>
</evidence>
<keyword evidence="2" id="KW-1185">Reference proteome</keyword>